<dbReference type="InterPro" id="IPR001138">
    <property type="entry name" value="Zn2Cys6_DnaBD"/>
</dbReference>
<evidence type="ECO:0000313" key="6">
    <source>
        <dbReference type="Proteomes" id="UP001392437"/>
    </source>
</evidence>
<dbReference type="PROSITE" id="PS50048">
    <property type="entry name" value="ZN2_CY6_FUNGAL_2"/>
    <property type="match status" value="1"/>
</dbReference>
<name>A0AAW0Q6I6_9PEZI</name>
<dbReference type="CDD" id="cd12148">
    <property type="entry name" value="fungal_TF_MHR"/>
    <property type="match status" value="1"/>
</dbReference>
<keyword evidence="2" id="KW-0539">Nucleus</keyword>
<dbReference type="EMBL" id="JAQQWP010000011">
    <property type="protein sequence ID" value="KAK8096226.1"/>
    <property type="molecule type" value="Genomic_DNA"/>
</dbReference>
<dbReference type="PANTHER" id="PTHR47785:SF5">
    <property type="entry name" value="ZN(II)2CYS6 TRANSCRIPTION FACTOR (EUROFUNG)"/>
    <property type="match status" value="1"/>
</dbReference>
<keyword evidence="6" id="KW-1185">Reference proteome</keyword>
<dbReference type="SMART" id="SM00066">
    <property type="entry name" value="GAL4"/>
    <property type="match status" value="1"/>
</dbReference>
<dbReference type="CDD" id="cd00067">
    <property type="entry name" value="GAL4"/>
    <property type="match status" value="1"/>
</dbReference>
<dbReference type="InterPro" id="IPR007219">
    <property type="entry name" value="XnlR_reg_dom"/>
</dbReference>
<organism evidence="5 6">
    <name type="scientific">Apiospora kogelbergensis</name>
    <dbReference type="NCBI Taxonomy" id="1337665"/>
    <lineage>
        <taxon>Eukaryota</taxon>
        <taxon>Fungi</taxon>
        <taxon>Dikarya</taxon>
        <taxon>Ascomycota</taxon>
        <taxon>Pezizomycotina</taxon>
        <taxon>Sordariomycetes</taxon>
        <taxon>Xylariomycetidae</taxon>
        <taxon>Amphisphaeriales</taxon>
        <taxon>Apiosporaceae</taxon>
        <taxon>Apiospora</taxon>
    </lineage>
</organism>
<accession>A0AAW0Q6I6</accession>
<feature type="domain" description="Zn(2)-C6 fungal-type" evidence="4">
    <location>
        <begin position="43"/>
        <end position="73"/>
    </location>
</feature>
<dbReference type="PROSITE" id="PS00463">
    <property type="entry name" value="ZN2_CY6_FUNGAL_1"/>
    <property type="match status" value="1"/>
</dbReference>
<dbReference type="InterPro" id="IPR053181">
    <property type="entry name" value="EcdB-like_regulator"/>
</dbReference>
<reference evidence="5 6" key="1">
    <citation type="submission" date="2023-01" db="EMBL/GenBank/DDBJ databases">
        <title>Analysis of 21 Apiospora genomes using comparative genomics revels a genus with tremendous synthesis potential of carbohydrate active enzymes and secondary metabolites.</title>
        <authorList>
            <person name="Sorensen T."/>
        </authorList>
    </citation>
    <scope>NUCLEOTIDE SEQUENCE [LARGE SCALE GENOMIC DNA]</scope>
    <source>
        <strain evidence="5 6">CBS 117206</strain>
    </source>
</reference>
<evidence type="ECO:0000256" key="1">
    <source>
        <dbReference type="ARBA" id="ARBA00022723"/>
    </source>
</evidence>
<sequence length="667" mass="74361">MADTNERPRKRPAARGNAFYPRKRANTACRRDLRLLTKNGQDSCQVCRARKTKCDNAKPSCSYCLSVGASCIQSPFDLSSFDPASLRILERLDELEHLLREKDEVAKCNRSGTPTEHAELDHHTSPTHHVLPDAGRDERVHINHAMQDYEANSSTPGIRVPPLRSVLPERLEQILEWTSTSEILGTPFTSTASPANPCQSSPGTGTTLGSLSGLAELEPHGVNELLDRFFMHVHCKNPILDETETRRLVRRAFLEGLDWSPASCLAMLICALGCISTPMGPSHETAPGSQAYRDSGAFFQAAQKRMGPLMLQPSIMGTQCLFLSGVYLMSIFRPRQAWRYFCQALAACQDFSFLAKNARLMNQDTATSTVEVSADDVLEQAVYWSAWKSEREVRQELSLPDFPTSSGTHYPTFFPTPPPPSVGTPDGFTDPVDLRARGSWLFYLSEISLRRLNSQLCSEISTLHQQYTAPSPASGTTTATPDAGTGQFLQVLAGMVPEYESQAQQWADSLPSELSIRHEAIQTEDHEEHICRAILRGHLYNLWELIYWPFVMAAVELLATGKPQHAHPSFVRDICQRGLEAHVRRLHINQPVFLHRHHGTWFMMRCCTRSAFFLATAARHGAHMPAGWLEAVKSTLEMLDYWSAEVPEVGGWAAAIERQLASVTVSH</sequence>
<evidence type="ECO:0000313" key="5">
    <source>
        <dbReference type="EMBL" id="KAK8096226.1"/>
    </source>
</evidence>
<dbReference type="GO" id="GO:0008270">
    <property type="term" value="F:zinc ion binding"/>
    <property type="evidence" value="ECO:0007669"/>
    <property type="project" value="InterPro"/>
</dbReference>
<feature type="region of interest" description="Disordered" evidence="3">
    <location>
        <begin position="191"/>
        <end position="212"/>
    </location>
</feature>
<dbReference type="SUPFAM" id="SSF57701">
    <property type="entry name" value="Zn2/Cys6 DNA-binding domain"/>
    <property type="match status" value="1"/>
</dbReference>
<evidence type="ECO:0000256" key="2">
    <source>
        <dbReference type="ARBA" id="ARBA00023242"/>
    </source>
</evidence>
<evidence type="ECO:0000259" key="4">
    <source>
        <dbReference type="PROSITE" id="PS50048"/>
    </source>
</evidence>
<dbReference type="Proteomes" id="UP001392437">
    <property type="component" value="Unassembled WGS sequence"/>
</dbReference>
<dbReference type="Pfam" id="PF00172">
    <property type="entry name" value="Zn_clus"/>
    <property type="match status" value="1"/>
</dbReference>
<gene>
    <name evidence="5" type="ORF">PG999_014248</name>
</gene>
<evidence type="ECO:0000256" key="3">
    <source>
        <dbReference type="SAM" id="MobiDB-lite"/>
    </source>
</evidence>
<protein>
    <recommendedName>
        <fullName evidence="4">Zn(2)-C6 fungal-type domain-containing protein</fullName>
    </recommendedName>
</protein>
<dbReference type="PANTHER" id="PTHR47785">
    <property type="entry name" value="ZN(II)2CYS6 TRANSCRIPTION FACTOR (EUROFUNG)-RELATED-RELATED"/>
    <property type="match status" value="1"/>
</dbReference>
<dbReference type="InterPro" id="IPR036864">
    <property type="entry name" value="Zn2-C6_fun-type_DNA-bd_sf"/>
</dbReference>
<dbReference type="GO" id="GO:0003677">
    <property type="term" value="F:DNA binding"/>
    <property type="evidence" value="ECO:0007669"/>
    <property type="project" value="InterPro"/>
</dbReference>
<dbReference type="GO" id="GO:0000981">
    <property type="term" value="F:DNA-binding transcription factor activity, RNA polymerase II-specific"/>
    <property type="evidence" value="ECO:0007669"/>
    <property type="project" value="InterPro"/>
</dbReference>
<dbReference type="Gene3D" id="4.10.240.10">
    <property type="entry name" value="Zn(2)-C6 fungal-type DNA-binding domain"/>
    <property type="match status" value="1"/>
</dbReference>
<dbReference type="AlphaFoldDB" id="A0AAW0Q6I6"/>
<feature type="compositionally biased region" description="Basic and acidic residues" evidence="3">
    <location>
        <begin position="116"/>
        <end position="132"/>
    </location>
</feature>
<keyword evidence="1" id="KW-0479">Metal-binding</keyword>
<feature type="region of interest" description="Disordered" evidence="3">
    <location>
        <begin position="108"/>
        <end position="132"/>
    </location>
</feature>
<comment type="caution">
    <text evidence="5">The sequence shown here is derived from an EMBL/GenBank/DDBJ whole genome shotgun (WGS) entry which is preliminary data.</text>
</comment>
<proteinExistence type="predicted"/>
<dbReference type="Pfam" id="PF04082">
    <property type="entry name" value="Fungal_trans"/>
    <property type="match status" value="1"/>
</dbReference>
<feature type="compositionally biased region" description="Low complexity" evidence="3">
    <location>
        <begin position="200"/>
        <end position="212"/>
    </location>
</feature>
<dbReference type="GO" id="GO:0006351">
    <property type="term" value="P:DNA-templated transcription"/>
    <property type="evidence" value="ECO:0007669"/>
    <property type="project" value="InterPro"/>
</dbReference>